<evidence type="ECO:0000313" key="2">
    <source>
        <dbReference type="EMBL" id="MEQ2434467.1"/>
    </source>
</evidence>
<feature type="non-terminal residue" evidence="2">
    <location>
        <position position="1"/>
    </location>
</feature>
<dbReference type="Gene3D" id="3.40.50.300">
    <property type="entry name" value="P-loop containing nucleotide triphosphate hydrolases"/>
    <property type="match status" value="1"/>
</dbReference>
<gene>
    <name evidence="2" type="ORF">WMO65_26120</name>
</gene>
<evidence type="ECO:0000259" key="1">
    <source>
        <dbReference type="Pfam" id="PF19044"/>
    </source>
</evidence>
<dbReference type="RefSeq" id="WP_349064858.1">
    <property type="nucleotide sequence ID" value="NZ_JBBMFP010000069.1"/>
</dbReference>
<sequence length="188" mass="21163">SRLVVFGMKNVSDSMWETCMITVMHLLSMRMDYNVSLQKATRFICDEAQYVCQKESSTEQLLHAFITYRKYGGICTVCFQNVSAALANARVKDMVSNCDLKILLDQGGSDRNALSKILELSNAEFRELANPEPGQCLIVCGDQILQCDAYIDKKNPLYEIYSTNFHERAARKKEAGYEDPAAGEHQAP</sequence>
<dbReference type="Proteomes" id="UP001457898">
    <property type="component" value="Unassembled WGS sequence"/>
</dbReference>
<dbReference type="InterPro" id="IPR043964">
    <property type="entry name" value="P-loop_TraG"/>
</dbReference>
<name>A0ABV1DVT1_9FIRM</name>
<dbReference type="EMBL" id="JBBMFP010000069">
    <property type="protein sequence ID" value="MEQ2434467.1"/>
    <property type="molecule type" value="Genomic_DNA"/>
</dbReference>
<feature type="domain" description="TraG P-loop" evidence="1">
    <location>
        <begin position="2"/>
        <end position="119"/>
    </location>
</feature>
<organism evidence="2 3">
    <name type="scientific">Blautia caccae</name>
    <dbReference type="NCBI Taxonomy" id="3133175"/>
    <lineage>
        <taxon>Bacteria</taxon>
        <taxon>Bacillati</taxon>
        <taxon>Bacillota</taxon>
        <taxon>Clostridia</taxon>
        <taxon>Lachnospirales</taxon>
        <taxon>Lachnospiraceae</taxon>
        <taxon>Blautia</taxon>
    </lineage>
</organism>
<keyword evidence="3" id="KW-1185">Reference proteome</keyword>
<proteinExistence type="predicted"/>
<dbReference type="Pfam" id="PF19044">
    <property type="entry name" value="P-loop_TraG"/>
    <property type="match status" value="1"/>
</dbReference>
<protein>
    <recommendedName>
        <fullName evidence="1">TraG P-loop domain-containing protein</fullName>
    </recommendedName>
</protein>
<reference evidence="2 3" key="1">
    <citation type="submission" date="2024-03" db="EMBL/GenBank/DDBJ databases">
        <title>Human intestinal bacterial collection.</title>
        <authorList>
            <person name="Pauvert C."/>
            <person name="Hitch T.C.A."/>
            <person name="Clavel T."/>
        </authorList>
    </citation>
    <scope>NUCLEOTIDE SEQUENCE [LARGE SCALE GENOMIC DNA]</scope>
    <source>
        <strain evidence="2 3">CLA-SR-H028</strain>
    </source>
</reference>
<comment type="caution">
    <text evidence="2">The sequence shown here is derived from an EMBL/GenBank/DDBJ whole genome shotgun (WGS) entry which is preliminary data.</text>
</comment>
<evidence type="ECO:0000313" key="3">
    <source>
        <dbReference type="Proteomes" id="UP001457898"/>
    </source>
</evidence>
<dbReference type="SUPFAM" id="SSF52540">
    <property type="entry name" value="P-loop containing nucleoside triphosphate hydrolases"/>
    <property type="match status" value="1"/>
</dbReference>
<accession>A0ABV1DVT1</accession>
<dbReference type="InterPro" id="IPR027417">
    <property type="entry name" value="P-loop_NTPase"/>
</dbReference>